<feature type="chain" id="PRO_5046089673" description="PEP-CTERM protein-sorting domain-containing protein" evidence="1">
    <location>
        <begin position="24"/>
        <end position="255"/>
    </location>
</feature>
<evidence type="ECO:0000256" key="1">
    <source>
        <dbReference type="SAM" id="SignalP"/>
    </source>
</evidence>
<evidence type="ECO:0000313" key="2">
    <source>
        <dbReference type="EMBL" id="NKN34637.1"/>
    </source>
</evidence>
<dbReference type="Proteomes" id="UP000740754">
    <property type="component" value="Unassembled WGS sequence"/>
</dbReference>
<dbReference type="EMBL" id="JAAXKX010000034">
    <property type="protein sequence ID" value="NKN34637.1"/>
    <property type="molecule type" value="Genomic_DNA"/>
</dbReference>
<name>A0ABX1IAU6_9GAMM</name>
<protein>
    <recommendedName>
        <fullName evidence="4">PEP-CTERM protein-sorting domain-containing protein</fullName>
    </recommendedName>
</protein>
<evidence type="ECO:0000313" key="3">
    <source>
        <dbReference type="Proteomes" id="UP000740754"/>
    </source>
</evidence>
<organism evidence="2 3">
    <name type="scientific">Marichromatium bheemlicum</name>
    <dbReference type="NCBI Taxonomy" id="365339"/>
    <lineage>
        <taxon>Bacteria</taxon>
        <taxon>Pseudomonadati</taxon>
        <taxon>Pseudomonadota</taxon>
        <taxon>Gammaproteobacteria</taxon>
        <taxon>Chromatiales</taxon>
        <taxon>Chromatiaceae</taxon>
        <taxon>Marichromatium</taxon>
    </lineage>
</organism>
<dbReference type="RefSeq" id="WP_168671008.1">
    <property type="nucleotide sequence ID" value="NZ_JAAXKX010000034.1"/>
</dbReference>
<comment type="caution">
    <text evidence="2">The sequence shown here is derived from an EMBL/GenBank/DDBJ whole genome shotgun (WGS) entry which is preliminary data.</text>
</comment>
<keyword evidence="3" id="KW-1185">Reference proteome</keyword>
<proteinExistence type="predicted"/>
<keyword evidence="1" id="KW-0732">Signal</keyword>
<evidence type="ECO:0008006" key="4">
    <source>
        <dbReference type="Google" id="ProtNLM"/>
    </source>
</evidence>
<reference evidence="2 3" key="1">
    <citation type="submission" date="2020-04" db="EMBL/GenBank/DDBJ databases">
        <title>Draft Whole-Genome sequence of Marichromatium bheemlicum DSM 18632, type strain.</title>
        <authorList>
            <person name="Kyndt J.A."/>
            <person name="Meyer T.E."/>
        </authorList>
    </citation>
    <scope>NUCLEOTIDE SEQUENCE [LARGE SCALE GENOMIC DNA]</scope>
    <source>
        <strain evidence="2 3">DSM 18632</strain>
    </source>
</reference>
<accession>A0ABX1IAU6</accession>
<feature type="signal peptide" evidence="1">
    <location>
        <begin position="1"/>
        <end position="23"/>
    </location>
</feature>
<gene>
    <name evidence="2" type="ORF">HF203_15560</name>
</gene>
<sequence>MIRSPTLLLALPLLLSGIAPSSAGTITTRIEDFTNGGGFFAEVRVSDIDAGRIRIAIDTSTPINPGLTQSDVLALWLDLADPGLLPGFSNADHRGATATRDDDIDQLFPDGGVLGAWFEDDAVASLGGNNNLNGGGGVATAFDIGLVLGLNGGRDGFQAQRTFDLQLPGLSSEAVAGQRLGLRVQSIAGGAFDAIGSAKLLGQFPDTTPPPAPIARLSTFSTLAAPASSVPTPAPWLLIGLGLLALRPWRARTPG</sequence>